<evidence type="ECO:0000313" key="2">
    <source>
        <dbReference type="Proteomes" id="UP000666915"/>
    </source>
</evidence>
<name>A0ABS3R5E1_9ACTN</name>
<sequence>MPAIHDVLQRFRPAGAPGPAAAVPADRRAALEEELAPVFTGLEDAEADWRRIVSEARDRARVLEETARAEAAGLVEQARSAAAGERASAEAEVRHAAEGEDRALLSAADDEANRIRAVASSRLDGLVARAVGLVGSFVDDTWTPP</sequence>
<protein>
    <recommendedName>
        <fullName evidence="3">ATPase</fullName>
    </recommendedName>
</protein>
<proteinExistence type="predicted"/>
<accession>A0ABS3R5E1</accession>
<keyword evidence="2" id="KW-1185">Reference proteome</keyword>
<dbReference type="EMBL" id="JAGEOK010000019">
    <property type="protein sequence ID" value="MBO2441376.1"/>
    <property type="molecule type" value="Genomic_DNA"/>
</dbReference>
<organism evidence="1 2">
    <name type="scientific">Actinomadura nitritigenes</name>
    <dbReference type="NCBI Taxonomy" id="134602"/>
    <lineage>
        <taxon>Bacteria</taxon>
        <taxon>Bacillati</taxon>
        <taxon>Actinomycetota</taxon>
        <taxon>Actinomycetes</taxon>
        <taxon>Streptosporangiales</taxon>
        <taxon>Thermomonosporaceae</taxon>
        <taxon>Actinomadura</taxon>
    </lineage>
</organism>
<reference evidence="1 2" key="1">
    <citation type="submission" date="2021-03" db="EMBL/GenBank/DDBJ databases">
        <authorList>
            <person name="Kanchanasin P."/>
            <person name="Saeng-In P."/>
            <person name="Phongsopitanun W."/>
            <person name="Yuki M."/>
            <person name="Kudo T."/>
            <person name="Ohkuma M."/>
            <person name="Tanasupawat S."/>
        </authorList>
    </citation>
    <scope>NUCLEOTIDE SEQUENCE [LARGE SCALE GENOMIC DNA]</scope>
    <source>
        <strain evidence="1 2">L46</strain>
    </source>
</reference>
<evidence type="ECO:0000313" key="1">
    <source>
        <dbReference type="EMBL" id="MBO2441376.1"/>
    </source>
</evidence>
<dbReference type="Proteomes" id="UP000666915">
    <property type="component" value="Unassembled WGS sequence"/>
</dbReference>
<dbReference type="Gene3D" id="1.20.5.2950">
    <property type="match status" value="1"/>
</dbReference>
<evidence type="ECO:0008006" key="3">
    <source>
        <dbReference type="Google" id="ProtNLM"/>
    </source>
</evidence>
<dbReference type="RefSeq" id="WP_208269743.1">
    <property type="nucleotide sequence ID" value="NZ_BAAAGM010000070.1"/>
</dbReference>
<comment type="caution">
    <text evidence="1">The sequence shown here is derived from an EMBL/GenBank/DDBJ whole genome shotgun (WGS) entry which is preliminary data.</text>
</comment>
<gene>
    <name evidence="1" type="ORF">J4557_28020</name>
</gene>